<dbReference type="Pfam" id="PF00557">
    <property type="entry name" value="Peptidase_M24"/>
    <property type="match status" value="1"/>
</dbReference>
<dbReference type="InterPro" id="IPR052433">
    <property type="entry name" value="X-Pro_dipept-like"/>
</dbReference>
<dbReference type="SUPFAM" id="SSF55920">
    <property type="entry name" value="Creatinase/aminopeptidase"/>
    <property type="match status" value="1"/>
</dbReference>
<dbReference type="Gene3D" id="3.90.230.10">
    <property type="entry name" value="Creatinase/methionine aminopeptidase superfamily"/>
    <property type="match status" value="1"/>
</dbReference>
<dbReference type="InterPro" id="IPR000994">
    <property type="entry name" value="Pept_M24"/>
</dbReference>
<evidence type="ECO:0000313" key="7">
    <source>
        <dbReference type="EMBL" id="KAK0599460.1"/>
    </source>
</evidence>
<proteinExistence type="inferred from homology"/>
<dbReference type="AlphaFoldDB" id="A0AA39T2K4"/>
<evidence type="ECO:0000256" key="5">
    <source>
        <dbReference type="ARBA" id="ARBA00023211"/>
    </source>
</evidence>
<keyword evidence="4" id="KW-0378">Hydrolase</keyword>
<comment type="caution">
    <text evidence="7">The sequence shown here is derived from an EMBL/GenBank/DDBJ whole genome shotgun (WGS) entry which is preliminary data.</text>
</comment>
<comment type="cofactor">
    <cofactor evidence="1">
        <name>Mn(2+)</name>
        <dbReference type="ChEBI" id="CHEBI:29035"/>
    </cofactor>
</comment>
<evidence type="ECO:0000256" key="3">
    <source>
        <dbReference type="ARBA" id="ARBA00022723"/>
    </source>
</evidence>
<keyword evidence="3" id="KW-0479">Metal-binding</keyword>
<reference evidence="7" key="2">
    <citation type="submission" date="2023-06" db="EMBL/GenBank/DDBJ databases">
        <authorList>
            <person name="Swenson N.G."/>
            <person name="Wegrzyn J.L."/>
            <person name="Mcevoy S.L."/>
        </authorList>
    </citation>
    <scope>NUCLEOTIDE SEQUENCE</scope>
    <source>
        <strain evidence="7">NS2018</strain>
        <tissue evidence="7">Leaf</tissue>
    </source>
</reference>
<evidence type="ECO:0000259" key="6">
    <source>
        <dbReference type="Pfam" id="PF00557"/>
    </source>
</evidence>
<dbReference type="GO" id="GO:0004177">
    <property type="term" value="F:aminopeptidase activity"/>
    <property type="evidence" value="ECO:0007669"/>
    <property type="project" value="TreeGrafter"/>
</dbReference>
<organism evidence="7 8">
    <name type="scientific">Acer saccharum</name>
    <name type="common">Sugar maple</name>
    <dbReference type="NCBI Taxonomy" id="4024"/>
    <lineage>
        <taxon>Eukaryota</taxon>
        <taxon>Viridiplantae</taxon>
        <taxon>Streptophyta</taxon>
        <taxon>Embryophyta</taxon>
        <taxon>Tracheophyta</taxon>
        <taxon>Spermatophyta</taxon>
        <taxon>Magnoliopsida</taxon>
        <taxon>eudicotyledons</taxon>
        <taxon>Gunneridae</taxon>
        <taxon>Pentapetalae</taxon>
        <taxon>rosids</taxon>
        <taxon>malvids</taxon>
        <taxon>Sapindales</taxon>
        <taxon>Sapindaceae</taxon>
        <taxon>Hippocastanoideae</taxon>
        <taxon>Acereae</taxon>
        <taxon>Acer</taxon>
    </lineage>
</organism>
<accession>A0AA39T2K4</accession>
<keyword evidence="5" id="KW-0464">Manganese</keyword>
<dbReference type="GO" id="GO:0046872">
    <property type="term" value="F:metal ion binding"/>
    <property type="evidence" value="ECO:0007669"/>
    <property type="project" value="UniProtKB-KW"/>
</dbReference>
<dbReference type="GO" id="GO:0005739">
    <property type="term" value="C:mitochondrion"/>
    <property type="evidence" value="ECO:0007669"/>
    <property type="project" value="TreeGrafter"/>
</dbReference>
<evidence type="ECO:0000256" key="4">
    <source>
        <dbReference type="ARBA" id="ARBA00022801"/>
    </source>
</evidence>
<sequence>MVMSVILLIPWPPVVVFLLYKVYSSAKRESATELEALLLKEELYDLILQTNKECLKLCKPGANLLDIHHYSVRMLCKGLKEIGIVNRNRTDPYNELNPTSIDLSEHTLLYNNLRHEGVIVRNIVQYIKYLINYVLSLNFSLCLERTLEPGVVITIEPGLYIPSSFDGPERFRGIGIRIEDEVLITETGYEVLTGSMPKEIKHLSPCRIISAMEWEWRVAVM</sequence>
<dbReference type="GO" id="GO:0006508">
    <property type="term" value="P:proteolysis"/>
    <property type="evidence" value="ECO:0007669"/>
    <property type="project" value="TreeGrafter"/>
</dbReference>
<dbReference type="Proteomes" id="UP001168877">
    <property type="component" value="Unassembled WGS sequence"/>
</dbReference>
<comment type="similarity">
    <text evidence="2">Belongs to the peptidase M24B family.</text>
</comment>
<feature type="domain" description="Peptidase M24" evidence="6">
    <location>
        <begin position="41"/>
        <end position="186"/>
    </location>
</feature>
<dbReference type="PANTHER" id="PTHR43226">
    <property type="entry name" value="XAA-PRO AMINOPEPTIDASE 3"/>
    <property type="match status" value="1"/>
</dbReference>
<evidence type="ECO:0000256" key="2">
    <source>
        <dbReference type="ARBA" id="ARBA00008766"/>
    </source>
</evidence>
<gene>
    <name evidence="7" type="ORF">LWI29_005477</name>
</gene>
<protein>
    <recommendedName>
        <fullName evidence="6">Peptidase M24 domain-containing protein</fullName>
    </recommendedName>
</protein>
<keyword evidence="8" id="KW-1185">Reference proteome</keyword>
<dbReference type="PANTHER" id="PTHR43226:SF4">
    <property type="entry name" value="XAA-PRO AMINOPEPTIDASE 3"/>
    <property type="match status" value="1"/>
</dbReference>
<evidence type="ECO:0000313" key="8">
    <source>
        <dbReference type="Proteomes" id="UP001168877"/>
    </source>
</evidence>
<name>A0AA39T2K4_ACESA</name>
<evidence type="ECO:0000256" key="1">
    <source>
        <dbReference type="ARBA" id="ARBA00001936"/>
    </source>
</evidence>
<dbReference type="EMBL" id="JAUESC010000003">
    <property type="protein sequence ID" value="KAK0599460.1"/>
    <property type="molecule type" value="Genomic_DNA"/>
</dbReference>
<dbReference type="InterPro" id="IPR036005">
    <property type="entry name" value="Creatinase/aminopeptidase-like"/>
</dbReference>
<reference evidence="7" key="1">
    <citation type="journal article" date="2022" name="Plant J.">
        <title>Strategies of tolerance reflected in two North American maple genomes.</title>
        <authorList>
            <person name="McEvoy S.L."/>
            <person name="Sezen U.U."/>
            <person name="Trouern-Trend A."/>
            <person name="McMahon S.M."/>
            <person name="Schaberg P.G."/>
            <person name="Yang J."/>
            <person name="Wegrzyn J.L."/>
            <person name="Swenson N.G."/>
        </authorList>
    </citation>
    <scope>NUCLEOTIDE SEQUENCE</scope>
    <source>
        <strain evidence="7">NS2018</strain>
    </source>
</reference>